<name>D5MLL2_METO1</name>
<dbReference type="EMBL" id="FP565575">
    <property type="protein sequence ID" value="CBE67878.1"/>
    <property type="molecule type" value="Genomic_DNA"/>
</dbReference>
<sequence>MKRTHPANSLLCFDGLSTNGKHVNVFNAHTVRPERVEGWWEVHRTGALVATKESVSES</sequence>
<dbReference type="Proteomes" id="UP000006898">
    <property type="component" value="Chromosome"/>
</dbReference>
<accession>D5MLL2</accession>
<dbReference type="STRING" id="671143.DAMO_0815"/>
<dbReference type="HOGENOM" id="CLU_2970849_0_0_0"/>
<dbReference type="AlphaFoldDB" id="D5MLL2"/>
<dbReference type="KEGG" id="mox:DAMO_0815"/>
<proteinExistence type="predicted"/>
<protein>
    <submittedName>
        <fullName evidence="1">Uncharacterized protein</fullName>
    </submittedName>
</protein>
<evidence type="ECO:0000313" key="1">
    <source>
        <dbReference type="EMBL" id="CBE67878.1"/>
    </source>
</evidence>
<gene>
    <name evidence="1" type="ORF">DAMO_0815</name>
</gene>
<evidence type="ECO:0000313" key="2">
    <source>
        <dbReference type="Proteomes" id="UP000006898"/>
    </source>
</evidence>
<organism evidence="1 2">
    <name type="scientific">Methylomirabilis oxygeniifera</name>
    <dbReference type="NCBI Taxonomy" id="671143"/>
    <lineage>
        <taxon>Bacteria</taxon>
        <taxon>Candidatus Methylomirabilota</taxon>
        <taxon>Candidatus Methylomirabilia</taxon>
        <taxon>Candidatus Methylomirabilales</taxon>
        <taxon>Candidatus Methylomirabilaceae</taxon>
        <taxon>Candidatus Methylomirabilis</taxon>
    </lineage>
</organism>
<reference evidence="1 2" key="1">
    <citation type="journal article" date="2010" name="Nature">
        <title>Nitrite-driven anaerobic methane oxidation by oxygenic bacteria.</title>
        <authorList>
            <person name="Ettwig K.F."/>
            <person name="Butler M.K."/>
            <person name="Le Paslier D."/>
            <person name="Pelletier E."/>
            <person name="Mangenot S."/>
            <person name="Kuypers M.M.M."/>
            <person name="Schreiber F."/>
            <person name="Dutilh B.E."/>
            <person name="Zedelius J."/>
            <person name="de Beer D."/>
            <person name="Gloerich J."/>
            <person name="Wessels H.J.C.T."/>
            <person name="van Allen T."/>
            <person name="Luesken F."/>
            <person name="Wu M."/>
            <person name="van de Pas-Schoonen K.T."/>
            <person name="Op den Camp H.J.M."/>
            <person name="Janssen-Megens E.M."/>
            <person name="Francoijs K-J."/>
            <person name="Stunnenberg H."/>
            <person name="Weissenbach J."/>
            <person name="Jetten M.S.M."/>
            <person name="Strous M."/>
        </authorList>
    </citation>
    <scope>NUCLEOTIDE SEQUENCE [LARGE SCALE GENOMIC DNA]</scope>
</reference>